<dbReference type="Proteomes" id="UP001156873">
    <property type="component" value="Unassembled WGS sequence"/>
</dbReference>
<accession>A0ABT6JTW2</accession>
<evidence type="ECO:0000256" key="1">
    <source>
        <dbReference type="SAM" id="MobiDB-lite"/>
    </source>
</evidence>
<feature type="domain" description="XAC0095-like" evidence="2">
    <location>
        <begin position="11"/>
        <end position="79"/>
    </location>
</feature>
<gene>
    <name evidence="3" type="ORF">QFW81_05555</name>
</gene>
<dbReference type="InterPro" id="IPR058099">
    <property type="entry name" value="T3SS_XAC0095_dom"/>
</dbReference>
<evidence type="ECO:0000313" key="4">
    <source>
        <dbReference type="Proteomes" id="UP001156873"/>
    </source>
</evidence>
<reference evidence="3 4" key="1">
    <citation type="submission" date="2023-04" db="EMBL/GenBank/DDBJ databases">
        <title>Luteimonas sp. M1R5S59.</title>
        <authorList>
            <person name="Sun J.-Q."/>
        </authorList>
    </citation>
    <scope>NUCLEOTIDE SEQUENCE [LARGE SCALE GENOMIC DNA]</scope>
    <source>
        <strain evidence="3 4">M1R5S59</strain>
    </source>
</reference>
<comment type="caution">
    <text evidence="3">The sequence shown here is derived from an EMBL/GenBank/DDBJ whole genome shotgun (WGS) entry which is preliminary data.</text>
</comment>
<feature type="region of interest" description="Disordered" evidence="1">
    <location>
        <begin position="36"/>
        <end position="55"/>
    </location>
</feature>
<dbReference type="Pfam" id="PF26642">
    <property type="entry name" value="XAC0095_dom"/>
    <property type="match status" value="1"/>
</dbReference>
<dbReference type="EMBL" id="JARXRO010000014">
    <property type="protein sequence ID" value="MDH5833391.1"/>
    <property type="molecule type" value="Genomic_DNA"/>
</dbReference>
<keyword evidence="4" id="KW-1185">Reference proteome</keyword>
<feature type="region of interest" description="Disordered" evidence="1">
    <location>
        <begin position="244"/>
        <end position="278"/>
    </location>
</feature>
<organism evidence="3 4">
    <name type="scientific">Luteimonas kalidii</name>
    <dbReference type="NCBI Taxonomy" id="3042025"/>
    <lineage>
        <taxon>Bacteria</taxon>
        <taxon>Pseudomonadati</taxon>
        <taxon>Pseudomonadota</taxon>
        <taxon>Gammaproteobacteria</taxon>
        <taxon>Lysobacterales</taxon>
        <taxon>Lysobacteraceae</taxon>
        <taxon>Luteimonas</taxon>
    </lineage>
</organism>
<name>A0ABT6JTW2_9GAMM</name>
<evidence type="ECO:0000313" key="3">
    <source>
        <dbReference type="EMBL" id="MDH5833391.1"/>
    </source>
</evidence>
<feature type="compositionally biased region" description="Low complexity" evidence="1">
    <location>
        <begin position="146"/>
        <end position="157"/>
    </location>
</feature>
<dbReference type="NCBIfam" id="NF047335">
    <property type="entry name" value="T3SS_XAC0095"/>
    <property type="match status" value="1"/>
</dbReference>
<protein>
    <recommendedName>
        <fullName evidence="2">XAC0095-like domain-containing protein</fullName>
    </recommendedName>
</protein>
<evidence type="ECO:0000259" key="2">
    <source>
        <dbReference type="Pfam" id="PF26642"/>
    </source>
</evidence>
<feature type="region of interest" description="Disordered" evidence="1">
    <location>
        <begin position="73"/>
        <end position="157"/>
    </location>
</feature>
<dbReference type="RefSeq" id="WP_280577644.1">
    <property type="nucleotide sequence ID" value="NZ_JARXRO010000014.1"/>
</dbReference>
<sequence>MSKHTMDARGTTGYFLPEESHFRLKKLHGHMEFLSQLAQPRRDDEEDTGFGPEISGDEMAVCLELLAEQAGRVLDEVTWPAERKTAAQRSQARGEDDLDDRAEAEEAEEAEDAEEADEALDAEPQDDEAGELPPANAQEDADSGTDEASGAGDADADATADPLVIGMTMDQLDALNRLHDRLHAYGDMVLGLERMTLADGTPTVLGEVIFEDAEAASKLMDQVAGQCLPDELRGTRGVREAHAAYGAPGSHGPNFDSAMPRLPPPVPAGGHPQGASLH</sequence>
<feature type="compositionally biased region" description="Acidic residues" evidence="1">
    <location>
        <begin position="96"/>
        <end position="130"/>
    </location>
</feature>
<proteinExistence type="predicted"/>